<dbReference type="InterPro" id="IPR036116">
    <property type="entry name" value="FN3_sf"/>
</dbReference>
<evidence type="ECO:0000313" key="5">
    <source>
        <dbReference type="RefSeq" id="XP_026122956.1"/>
    </source>
</evidence>
<dbReference type="AlphaFoldDB" id="A0A6P6PMY4"/>
<dbReference type="Gene3D" id="2.60.40.10">
    <property type="entry name" value="Immunoglobulins"/>
    <property type="match status" value="1"/>
</dbReference>
<organism evidence="4 5">
    <name type="scientific">Carassius auratus</name>
    <name type="common">Goldfish</name>
    <dbReference type="NCBI Taxonomy" id="7957"/>
    <lineage>
        <taxon>Eukaryota</taxon>
        <taxon>Metazoa</taxon>
        <taxon>Chordata</taxon>
        <taxon>Craniata</taxon>
        <taxon>Vertebrata</taxon>
        <taxon>Euteleostomi</taxon>
        <taxon>Actinopterygii</taxon>
        <taxon>Neopterygii</taxon>
        <taxon>Teleostei</taxon>
        <taxon>Ostariophysi</taxon>
        <taxon>Cypriniformes</taxon>
        <taxon>Cyprinidae</taxon>
        <taxon>Cyprininae</taxon>
        <taxon>Carassius</taxon>
    </lineage>
</organism>
<protein>
    <submittedName>
        <fullName evidence="5">Uncharacterized protein LOC113105826</fullName>
    </submittedName>
</protein>
<evidence type="ECO:0000313" key="4">
    <source>
        <dbReference type="Proteomes" id="UP000515129"/>
    </source>
</evidence>
<dbReference type="GeneID" id="113105826"/>
<gene>
    <name evidence="5" type="primary">LOC113105826</name>
</gene>
<keyword evidence="2" id="KW-0732">Signal</keyword>
<feature type="transmembrane region" description="Helical" evidence="1">
    <location>
        <begin position="241"/>
        <end position="261"/>
    </location>
</feature>
<keyword evidence="4" id="KW-1185">Reference proteome</keyword>
<dbReference type="KEGG" id="caua:113105826"/>
<dbReference type="InterPro" id="IPR003961">
    <property type="entry name" value="FN3_dom"/>
</dbReference>
<feature type="signal peptide" evidence="2">
    <location>
        <begin position="1"/>
        <end position="20"/>
    </location>
</feature>
<keyword evidence="1" id="KW-0472">Membrane</keyword>
<feature type="domain" description="Fibronectin type-III" evidence="3">
    <location>
        <begin position="18"/>
        <end position="92"/>
    </location>
</feature>
<dbReference type="SUPFAM" id="SSF49265">
    <property type="entry name" value="Fibronectin type III"/>
    <property type="match status" value="1"/>
</dbReference>
<evidence type="ECO:0000259" key="3">
    <source>
        <dbReference type="Pfam" id="PF01108"/>
    </source>
</evidence>
<proteinExistence type="predicted"/>
<dbReference type="InterPro" id="IPR050650">
    <property type="entry name" value="Type-II_Cytokine-TF_Rcpt"/>
</dbReference>
<dbReference type="GO" id="GO:0005886">
    <property type="term" value="C:plasma membrane"/>
    <property type="evidence" value="ECO:0007669"/>
    <property type="project" value="TreeGrafter"/>
</dbReference>
<dbReference type="Pfam" id="PF01108">
    <property type="entry name" value="Tissue_fac"/>
    <property type="match status" value="1"/>
</dbReference>
<name>A0A6P6PMY4_CARAU</name>
<keyword evidence="1" id="KW-0812">Transmembrane</keyword>
<dbReference type="Proteomes" id="UP000515129">
    <property type="component" value="Chromosome 7"/>
</dbReference>
<dbReference type="GO" id="GO:0004896">
    <property type="term" value="F:cytokine receptor activity"/>
    <property type="evidence" value="ECO:0007669"/>
    <property type="project" value="TreeGrafter"/>
</dbReference>
<dbReference type="RefSeq" id="XP_026122956.1">
    <property type="nucleotide sequence ID" value="XM_026267171.1"/>
</dbReference>
<evidence type="ECO:0000256" key="2">
    <source>
        <dbReference type="SAM" id="SignalP"/>
    </source>
</evidence>
<keyword evidence="1" id="KW-1133">Transmembrane helix</keyword>
<feature type="chain" id="PRO_5028070813" evidence="2">
    <location>
        <begin position="21"/>
        <end position="433"/>
    </location>
</feature>
<accession>A0A6P6PMY4</accession>
<sequence length="433" mass="48609">MPVALLNLCFFLLVLNIESAVSVCDIRVHTINFGCHLEWDCPDADPKTTYTVWSKHGRSWVNVSGCIQISQQSCNLSEVFPNLDIYNFIRLTSELLWLNETLYCTPVNDAAAKFSPPSITNSMGNGSLWVTVHFPCAPSVSCSFDGENEYYEEEEEMGCPCLVTDVKRLWATVTLYNEQNLSDKQAHTAEVTHTPFKVEFGFLTPGQVYCAVANFTFEGVLVPSPPSIPQCVYIPANNESLIVVIVCAVLITIGLVFLLFWRQCASSERPLPRSLALLRDLELQNETFADSSKASPDNESSEGDHVSVVSFPDFTLTDKKSSYYNTRSLGYGYYTSPILHNPDCTEESAQSEELSTEDQHEKFYLLPSHPFLETEVGFPYQNQRHLLSPGDIPLSSVRVEHTQQDETSTEDPMWSEDVLCGKNMRPIEDIQTN</sequence>
<reference evidence="5" key="1">
    <citation type="submission" date="2025-08" db="UniProtKB">
        <authorList>
            <consortium name="RefSeq"/>
        </authorList>
    </citation>
    <scope>IDENTIFICATION</scope>
    <source>
        <strain evidence="5">Wakin</strain>
        <tissue evidence="5">Muscle</tissue>
    </source>
</reference>
<dbReference type="InterPro" id="IPR013783">
    <property type="entry name" value="Ig-like_fold"/>
</dbReference>
<dbReference type="PANTHER" id="PTHR20859">
    <property type="entry name" value="INTERFERON/INTERLEUKIN RECEPTOR"/>
    <property type="match status" value="1"/>
</dbReference>
<evidence type="ECO:0000256" key="1">
    <source>
        <dbReference type="SAM" id="Phobius"/>
    </source>
</evidence>
<dbReference type="PANTHER" id="PTHR20859:SF53">
    <property type="entry name" value="INTERLEUKIN-22 RECEPTOR SUBUNIT ALPHA-1"/>
    <property type="match status" value="1"/>
</dbReference>
<dbReference type="OrthoDB" id="8584840at2759"/>